<dbReference type="AlphaFoldDB" id="A0A318UKM2"/>
<organism evidence="2 3">
    <name type="scientific">Pedobacter nutrimenti</name>
    <dbReference type="NCBI Taxonomy" id="1241337"/>
    <lineage>
        <taxon>Bacteria</taxon>
        <taxon>Pseudomonadati</taxon>
        <taxon>Bacteroidota</taxon>
        <taxon>Sphingobacteriia</taxon>
        <taxon>Sphingobacteriales</taxon>
        <taxon>Sphingobacteriaceae</taxon>
        <taxon>Pedobacter</taxon>
    </lineage>
</organism>
<feature type="chain" id="PRO_5016459944" description="Lipoprotein" evidence="1">
    <location>
        <begin position="27"/>
        <end position="144"/>
    </location>
</feature>
<proteinExistence type="predicted"/>
<evidence type="ECO:0000256" key="1">
    <source>
        <dbReference type="SAM" id="SignalP"/>
    </source>
</evidence>
<accession>A0A318UKM2</accession>
<name>A0A318UKM2_9SPHI</name>
<gene>
    <name evidence="2" type="ORF">B0O44_102483</name>
</gene>
<dbReference type="RefSeq" id="WP_110828605.1">
    <property type="nucleotide sequence ID" value="NZ_QKLU01000002.1"/>
</dbReference>
<feature type="signal peptide" evidence="1">
    <location>
        <begin position="1"/>
        <end position="26"/>
    </location>
</feature>
<dbReference type="OrthoDB" id="794736at2"/>
<dbReference type="Proteomes" id="UP000248198">
    <property type="component" value="Unassembled WGS sequence"/>
</dbReference>
<dbReference type="PROSITE" id="PS51257">
    <property type="entry name" value="PROKAR_LIPOPROTEIN"/>
    <property type="match status" value="1"/>
</dbReference>
<keyword evidence="3" id="KW-1185">Reference proteome</keyword>
<protein>
    <recommendedName>
        <fullName evidence="4">Lipoprotein</fullName>
    </recommendedName>
</protein>
<evidence type="ECO:0000313" key="3">
    <source>
        <dbReference type="Proteomes" id="UP000248198"/>
    </source>
</evidence>
<comment type="caution">
    <text evidence="2">The sequence shown here is derived from an EMBL/GenBank/DDBJ whole genome shotgun (WGS) entry which is preliminary data.</text>
</comment>
<evidence type="ECO:0000313" key="2">
    <source>
        <dbReference type="EMBL" id="PYF75927.1"/>
    </source>
</evidence>
<sequence>MFYPYKKLSGAFCFLCLFIACTTANNKPVLIRFSPDSGSVVVSGIHPAGLQRLKSLPETDSTLNELVSVLQTPSEQDSLIREKLVKGHFELGDSSVVFHPEQPFVKGRTYLVVTYLNAQFGAAGQMMKGQLHAGVKPMQKILKK</sequence>
<reference evidence="2 3" key="1">
    <citation type="submission" date="2018-06" db="EMBL/GenBank/DDBJ databases">
        <title>Genomic Encyclopedia of Archaeal and Bacterial Type Strains, Phase II (KMG-II): from individual species to whole genera.</title>
        <authorList>
            <person name="Goeker M."/>
        </authorList>
    </citation>
    <scope>NUCLEOTIDE SEQUENCE [LARGE SCALE GENOMIC DNA]</scope>
    <source>
        <strain evidence="2 3">DSM 27372</strain>
    </source>
</reference>
<keyword evidence="1" id="KW-0732">Signal</keyword>
<evidence type="ECO:0008006" key="4">
    <source>
        <dbReference type="Google" id="ProtNLM"/>
    </source>
</evidence>
<dbReference type="EMBL" id="QKLU01000002">
    <property type="protein sequence ID" value="PYF75927.1"/>
    <property type="molecule type" value="Genomic_DNA"/>
</dbReference>